<evidence type="ECO:0000313" key="2">
    <source>
        <dbReference type="EMBL" id="PZL70104.1"/>
    </source>
</evidence>
<evidence type="ECO:0000313" key="3">
    <source>
        <dbReference type="Proteomes" id="UP000249828"/>
    </source>
</evidence>
<dbReference type="EMBL" id="PIEU01000124">
    <property type="protein sequence ID" value="PZL70104.1"/>
    <property type="molecule type" value="Genomic_DNA"/>
</dbReference>
<sequence length="167" mass="19366">MINNVVEVKPIKGKLGYFADVDGNIYSLWINKGRHGLVMGNRFRKLNFSKSKSGHFVVSFGREDKELVHRVIYQTFVGDIEEGKFIRHLNDIKSDNRVCNLKQGTQKENMSDAMKNGVLKTKLDKEAVKTIRSLKGYKKRKEVALIYQVSENTIKQIWNFKTWKEVV</sequence>
<proteinExistence type="predicted"/>
<dbReference type="InterPro" id="IPR003615">
    <property type="entry name" value="HNH_nuc"/>
</dbReference>
<organism evidence="2 3">
    <name type="scientific">Enterococcus plantarum</name>
    <dbReference type="NCBI Taxonomy" id="1077675"/>
    <lineage>
        <taxon>Bacteria</taxon>
        <taxon>Bacillati</taxon>
        <taxon>Bacillota</taxon>
        <taxon>Bacilli</taxon>
        <taxon>Lactobacillales</taxon>
        <taxon>Enterococcaceae</taxon>
        <taxon>Enterococcus</taxon>
    </lineage>
</organism>
<keyword evidence="3" id="KW-1185">Reference proteome</keyword>
<feature type="domain" description="HNH nuclease" evidence="1">
    <location>
        <begin position="67"/>
        <end position="110"/>
    </location>
</feature>
<dbReference type="SUPFAM" id="SSF54060">
    <property type="entry name" value="His-Me finger endonucleases"/>
    <property type="match status" value="1"/>
</dbReference>
<accession>A0A2W3Z7Q6</accession>
<protein>
    <recommendedName>
        <fullName evidence="1">HNH nuclease domain-containing protein</fullName>
    </recommendedName>
</protein>
<reference evidence="2 3" key="1">
    <citation type="submission" date="2017-11" db="EMBL/GenBank/DDBJ databases">
        <title>Draft genome sequence of Enterococcus plantarum TRW2 strain isolated from lettuce.</title>
        <authorList>
            <person name="Kim E.B."/>
            <person name="Marco M.L."/>
            <person name="Williams T.R."/>
            <person name="You I.H."/>
        </authorList>
    </citation>
    <scope>NUCLEOTIDE SEQUENCE [LARGE SCALE GENOMIC DNA]</scope>
    <source>
        <strain evidence="2 3">TRW2</strain>
    </source>
</reference>
<dbReference type="Gene3D" id="3.90.75.20">
    <property type="match status" value="1"/>
</dbReference>
<name>A0A2W3Z7Q6_9ENTE</name>
<dbReference type="RefSeq" id="WP_111248853.1">
    <property type="nucleotide sequence ID" value="NZ_PIEU01000124.1"/>
</dbReference>
<evidence type="ECO:0000259" key="1">
    <source>
        <dbReference type="Pfam" id="PF13392"/>
    </source>
</evidence>
<comment type="caution">
    <text evidence="2">The sequence shown here is derived from an EMBL/GenBank/DDBJ whole genome shotgun (WGS) entry which is preliminary data.</text>
</comment>
<dbReference type="InterPro" id="IPR044925">
    <property type="entry name" value="His-Me_finger_sf"/>
</dbReference>
<dbReference type="Proteomes" id="UP000249828">
    <property type="component" value="Unassembled WGS sequence"/>
</dbReference>
<dbReference type="Pfam" id="PF13392">
    <property type="entry name" value="HNH_3"/>
    <property type="match status" value="1"/>
</dbReference>
<gene>
    <name evidence="2" type="ORF">CI088_15765</name>
</gene>
<dbReference type="AlphaFoldDB" id="A0A2W3Z7Q6"/>